<comment type="similarity">
    <text evidence="1">Belongs to the enoyl-CoA hydratase/isomerase family.</text>
</comment>
<dbReference type="PANTHER" id="PTHR11941">
    <property type="entry name" value="ENOYL-COA HYDRATASE-RELATED"/>
    <property type="match status" value="1"/>
</dbReference>
<dbReference type="PANTHER" id="PTHR11941:SF12">
    <property type="entry name" value="METHYLGLUTACONYL-COA HYDRATASE, MITOCHONDRIAL"/>
    <property type="match status" value="1"/>
</dbReference>
<dbReference type="SUPFAM" id="SSF52096">
    <property type="entry name" value="ClpP/crotonase"/>
    <property type="match status" value="1"/>
</dbReference>
<accession>A0A3Q2PG00</accession>
<dbReference type="InterPro" id="IPR001753">
    <property type="entry name" value="Enoyl-CoA_hydra/iso"/>
</dbReference>
<reference evidence="3" key="2">
    <citation type="submission" date="2025-09" db="UniProtKB">
        <authorList>
            <consortium name="Ensembl"/>
        </authorList>
    </citation>
    <scope>IDENTIFICATION</scope>
</reference>
<protein>
    <submittedName>
        <fullName evidence="3">AU RNA binding protein/enoyl-CoA hydratase</fullName>
    </submittedName>
</protein>
<dbReference type="Gene3D" id="1.10.12.10">
    <property type="entry name" value="Lyase 2-enoyl-coa Hydratase, Chain A, domain 2"/>
    <property type="match status" value="1"/>
</dbReference>
<dbReference type="GO" id="GO:0006635">
    <property type="term" value="P:fatty acid beta-oxidation"/>
    <property type="evidence" value="ECO:0007669"/>
    <property type="project" value="TreeGrafter"/>
</dbReference>
<evidence type="ECO:0000313" key="4">
    <source>
        <dbReference type="Proteomes" id="UP000265000"/>
    </source>
</evidence>
<evidence type="ECO:0000256" key="1">
    <source>
        <dbReference type="ARBA" id="ARBA00005254"/>
    </source>
</evidence>
<keyword evidence="2" id="KW-0456">Lyase</keyword>
<dbReference type="GeneTree" id="ENSGT00940000157484"/>
<sequence length="127" mass="13730">MGLVETKLAIIPGAGGTQRLPRVIGASLAKELIFAARIVDGKEACRLGLVNHSVEQNDTGDAAYLHALELAREINPQVLNTRFSSSVDLSTGLAIEEACYARVIPTKDRLEGLAAFKEKRRPNFKGE</sequence>
<keyword evidence="4" id="KW-1185">Reference proteome</keyword>
<dbReference type="GO" id="GO:0005739">
    <property type="term" value="C:mitochondrion"/>
    <property type="evidence" value="ECO:0007669"/>
    <property type="project" value="TreeGrafter"/>
</dbReference>
<dbReference type="FunFam" id="1.10.12.10:FF:000001">
    <property type="entry name" value="Probable enoyl-CoA hydratase, mitochondrial"/>
    <property type="match status" value="1"/>
</dbReference>
<dbReference type="Pfam" id="PF00378">
    <property type="entry name" value="ECH_1"/>
    <property type="match status" value="1"/>
</dbReference>
<dbReference type="GO" id="GO:0004300">
    <property type="term" value="F:enoyl-CoA hydratase activity"/>
    <property type="evidence" value="ECO:0007669"/>
    <property type="project" value="TreeGrafter"/>
</dbReference>
<dbReference type="InterPro" id="IPR029045">
    <property type="entry name" value="ClpP/crotonase-like_dom_sf"/>
</dbReference>
<name>A0A3Q2PG00_FUNHE</name>
<dbReference type="Gene3D" id="3.90.226.10">
    <property type="entry name" value="2-enoyl-CoA Hydratase, Chain A, domain 1"/>
    <property type="match status" value="1"/>
</dbReference>
<dbReference type="Proteomes" id="UP000265000">
    <property type="component" value="Unplaced"/>
</dbReference>
<dbReference type="Ensembl" id="ENSFHET00000019036.1">
    <property type="protein sequence ID" value="ENSFHEP00000011908.1"/>
    <property type="gene ID" value="ENSFHEG00000013397.1"/>
</dbReference>
<reference evidence="3" key="1">
    <citation type="submission" date="2025-08" db="UniProtKB">
        <authorList>
            <consortium name="Ensembl"/>
        </authorList>
    </citation>
    <scope>IDENTIFICATION</scope>
</reference>
<organism evidence="3 4">
    <name type="scientific">Fundulus heteroclitus</name>
    <name type="common">Killifish</name>
    <name type="synonym">Mummichog</name>
    <dbReference type="NCBI Taxonomy" id="8078"/>
    <lineage>
        <taxon>Eukaryota</taxon>
        <taxon>Metazoa</taxon>
        <taxon>Chordata</taxon>
        <taxon>Craniata</taxon>
        <taxon>Vertebrata</taxon>
        <taxon>Euteleostomi</taxon>
        <taxon>Actinopterygii</taxon>
        <taxon>Neopterygii</taxon>
        <taxon>Teleostei</taxon>
        <taxon>Neoteleostei</taxon>
        <taxon>Acanthomorphata</taxon>
        <taxon>Ovalentaria</taxon>
        <taxon>Atherinomorphae</taxon>
        <taxon>Cyprinodontiformes</taxon>
        <taxon>Fundulidae</taxon>
        <taxon>Fundulus</taxon>
    </lineage>
</organism>
<proteinExistence type="inferred from homology"/>
<dbReference type="CDD" id="cd06558">
    <property type="entry name" value="crotonase-like"/>
    <property type="match status" value="1"/>
</dbReference>
<dbReference type="InterPro" id="IPR014748">
    <property type="entry name" value="Enoyl-CoA_hydra_C"/>
</dbReference>
<evidence type="ECO:0000313" key="3">
    <source>
        <dbReference type="Ensembl" id="ENSFHEP00000011908.1"/>
    </source>
</evidence>
<evidence type="ECO:0000256" key="2">
    <source>
        <dbReference type="ARBA" id="ARBA00023239"/>
    </source>
</evidence>
<dbReference type="AlphaFoldDB" id="A0A3Q2PG00"/>